<evidence type="ECO:0000313" key="1">
    <source>
        <dbReference type="EMBL" id="EFO24613.1"/>
    </source>
</evidence>
<sequence>MARCLINLQLIADVEIGCEGDITEGIVSSEPLIFEYRGHRVRDYGLRSQAEGTQTEMEEGMGKIECSYYRITFISMSKVIHLCDTCLELNSSTSINLTPTVVVQQASNRIHDNVATTYISSYSRVCLCVCESTMKLLNTKFAETFLSVRFTFPQLSALIRKESVKNPLR</sequence>
<reference evidence="1" key="1">
    <citation type="submission" date="2012-04" db="EMBL/GenBank/DDBJ databases">
        <title>The Genome Sequence of Loa loa.</title>
        <authorList>
            <consortium name="The Broad Institute Genome Sequencing Platform"/>
            <consortium name="Broad Institute Genome Sequencing Center for Infectious Disease"/>
            <person name="Nutman T.B."/>
            <person name="Fink D.L."/>
            <person name="Russ C."/>
            <person name="Young S."/>
            <person name="Zeng Q."/>
            <person name="Gargeya S."/>
            <person name="Alvarado L."/>
            <person name="Berlin A."/>
            <person name="Chapman S.B."/>
            <person name="Chen Z."/>
            <person name="Freedman E."/>
            <person name="Gellesch M."/>
            <person name="Goldberg J."/>
            <person name="Griggs A."/>
            <person name="Gujja S."/>
            <person name="Heilman E.R."/>
            <person name="Heiman D."/>
            <person name="Howarth C."/>
            <person name="Mehta T."/>
            <person name="Neiman D."/>
            <person name="Pearson M."/>
            <person name="Roberts A."/>
            <person name="Saif S."/>
            <person name="Shea T."/>
            <person name="Shenoy N."/>
            <person name="Sisk P."/>
            <person name="Stolte C."/>
            <person name="Sykes S."/>
            <person name="White J."/>
            <person name="Yandava C."/>
            <person name="Haas B."/>
            <person name="Henn M.R."/>
            <person name="Nusbaum C."/>
            <person name="Birren B."/>
        </authorList>
    </citation>
    <scope>NUCLEOTIDE SEQUENCE [LARGE SCALE GENOMIC DNA]</scope>
</reference>
<gene>
    <name evidence="1" type="ORF">LOAG_03870</name>
</gene>
<dbReference type="AlphaFoldDB" id="A0A1S0U558"/>
<dbReference type="GeneID" id="9941266"/>
<protein>
    <submittedName>
        <fullName evidence="1">Uncharacterized protein</fullName>
    </submittedName>
</protein>
<accession>A0A1S0U558</accession>
<dbReference type="RefSeq" id="XP_003139455.1">
    <property type="nucleotide sequence ID" value="XM_003139407.1"/>
</dbReference>
<name>A0A1S0U558_LOALO</name>
<organism evidence="1">
    <name type="scientific">Loa loa</name>
    <name type="common">Eye worm</name>
    <name type="synonym">Filaria loa</name>
    <dbReference type="NCBI Taxonomy" id="7209"/>
    <lineage>
        <taxon>Eukaryota</taxon>
        <taxon>Metazoa</taxon>
        <taxon>Ecdysozoa</taxon>
        <taxon>Nematoda</taxon>
        <taxon>Chromadorea</taxon>
        <taxon>Rhabditida</taxon>
        <taxon>Spirurina</taxon>
        <taxon>Spiruromorpha</taxon>
        <taxon>Filarioidea</taxon>
        <taxon>Onchocercidae</taxon>
        <taxon>Loa</taxon>
    </lineage>
</organism>
<proteinExistence type="predicted"/>
<dbReference type="EMBL" id="JH712114">
    <property type="protein sequence ID" value="EFO24613.1"/>
    <property type="molecule type" value="Genomic_DNA"/>
</dbReference>
<dbReference type="InParanoid" id="A0A1S0U558"/>
<dbReference type="KEGG" id="loa:LOAG_03870"/>
<dbReference type="CTD" id="9941266"/>